<evidence type="ECO:0008006" key="4">
    <source>
        <dbReference type="Google" id="ProtNLM"/>
    </source>
</evidence>
<dbReference type="GO" id="GO:0004125">
    <property type="term" value="F:L-seryl-tRNA(Sec) selenium transferase activity"/>
    <property type="evidence" value="ECO:0007669"/>
    <property type="project" value="TreeGrafter"/>
</dbReference>
<name>A0A382H283_9ZZZZ</name>
<keyword evidence="2" id="KW-0663">Pyridoxal phosphate</keyword>
<dbReference type="Gene3D" id="3.40.640.10">
    <property type="entry name" value="Type I PLP-dependent aspartate aminotransferase-like (Major domain)"/>
    <property type="match status" value="1"/>
</dbReference>
<gene>
    <name evidence="3" type="ORF">METZ01_LOCUS233415</name>
</gene>
<evidence type="ECO:0000256" key="1">
    <source>
        <dbReference type="ARBA" id="ARBA00001933"/>
    </source>
</evidence>
<dbReference type="InterPro" id="IPR015424">
    <property type="entry name" value="PyrdxlP-dep_Trfase"/>
</dbReference>
<organism evidence="3">
    <name type="scientific">marine metagenome</name>
    <dbReference type="NCBI Taxonomy" id="408172"/>
    <lineage>
        <taxon>unclassified sequences</taxon>
        <taxon>metagenomes</taxon>
        <taxon>ecological metagenomes</taxon>
    </lineage>
</organism>
<sequence length="364" mass="38553">MSSDPLNNPVYARFGVTPLINAGGTHTTHGGSMMSAEVREAMSLASESYVNLVELKRATGDFVAEVTGAESGLICSGAAGGLLLATAAVITGTDSKKIAQLPDTVGLKNEILTQHNNPAGYMKCHEYAGAEIRLSGDGNGATATQFMKSITEKTAGILYTFAYGPPRNGLSLKQVVEIANDNAVPVIVDGAAMLPPKSNLTRYIDDGADLVTFSGGKYIGGPQSAGLLAGRKDLIEAALLNSGPEMAVGRPSKVGREEMIGMATALQLFIESDDDARMTAMRAQAEHIYDELKDNPNVTVSVEHDYLQFHVPNCVIRFDKGSSEADRVWQELHQGKPRVYIARIDGGLAANMVNLAIGQEQVVA</sequence>
<comment type="cofactor">
    <cofactor evidence="1">
        <name>pyridoxal 5'-phosphate</name>
        <dbReference type="ChEBI" id="CHEBI:597326"/>
    </cofactor>
</comment>
<dbReference type="PANTHER" id="PTHR32328:SF0">
    <property type="entry name" value="L-SERYL-TRNA(SEC) SELENIUM TRANSFERASE"/>
    <property type="match status" value="1"/>
</dbReference>
<dbReference type="InterPro" id="IPR015421">
    <property type="entry name" value="PyrdxlP-dep_Trfase_major"/>
</dbReference>
<feature type="non-terminal residue" evidence="3">
    <location>
        <position position="364"/>
    </location>
</feature>
<evidence type="ECO:0000256" key="2">
    <source>
        <dbReference type="ARBA" id="ARBA00022898"/>
    </source>
</evidence>
<dbReference type="AlphaFoldDB" id="A0A382H283"/>
<proteinExistence type="predicted"/>
<protein>
    <recommendedName>
        <fullName evidence="4">Aminotransferase class V domain-containing protein</fullName>
    </recommendedName>
</protein>
<accession>A0A382H283</accession>
<dbReference type="EMBL" id="UINC01058376">
    <property type="protein sequence ID" value="SVB80561.1"/>
    <property type="molecule type" value="Genomic_DNA"/>
</dbReference>
<dbReference type="InterPro" id="IPR018319">
    <property type="entry name" value="SelA-like"/>
</dbReference>
<dbReference type="SUPFAM" id="SSF53383">
    <property type="entry name" value="PLP-dependent transferases"/>
    <property type="match status" value="1"/>
</dbReference>
<dbReference type="Pfam" id="PF03841">
    <property type="entry name" value="SelA"/>
    <property type="match status" value="1"/>
</dbReference>
<reference evidence="3" key="1">
    <citation type="submission" date="2018-05" db="EMBL/GenBank/DDBJ databases">
        <authorList>
            <person name="Lanie J.A."/>
            <person name="Ng W.-L."/>
            <person name="Kazmierczak K.M."/>
            <person name="Andrzejewski T.M."/>
            <person name="Davidsen T.M."/>
            <person name="Wayne K.J."/>
            <person name="Tettelin H."/>
            <person name="Glass J.I."/>
            <person name="Rusch D."/>
            <person name="Podicherti R."/>
            <person name="Tsui H.-C.T."/>
            <person name="Winkler M.E."/>
        </authorList>
    </citation>
    <scope>NUCLEOTIDE SEQUENCE</scope>
</reference>
<evidence type="ECO:0000313" key="3">
    <source>
        <dbReference type="EMBL" id="SVB80561.1"/>
    </source>
</evidence>
<dbReference type="PANTHER" id="PTHR32328">
    <property type="entry name" value="L-SERYL-TRNA(SEC) SELENIUM TRANSFERASE"/>
    <property type="match status" value="1"/>
</dbReference>